<dbReference type="GO" id="GO:1903806">
    <property type="term" value="P:L-isoleucine import across plasma membrane"/>
    <property type="evidence" value="ECO:0007669"/>
    <property type="project" value="TreeGrafter"/>
</dbReference>
<keyword evidence="3 5" id="KW-0067">ATP-binding</keyword>
<dbReference type="Gene3D" id="3.40.50.300">
    <property type="entry name" value="P-loop containing nucleotide triphosphate hydrolases"/>
    <property type="match status" value="1"/>
</dbReference>
<dbReference type="GO" id="GO:0005524">
    <property type="term" value="F:ATP binding"/>
    <property type="evidence" value="ECO:0007669"/>
    <property type="project" value="UniProtKB-KW"/>
</dbReference>
<evidence type="ECO:0000256" key="3">
    <source>
        <dbReference type="ARBA" id="ARBA00022840"/>
    </source>
</evidence>
<dbReference type="AlphaFoldDB" id="B9K9H5"/>
<proteinExistence type="predicted"/>
<evidence type="ECO:0000256" key="1">
    <source>
        <dbReference type="ARBA" id="ARBA00022448"/>
    </source>
</evidence>
<sequence length="284" mass="32189">MTVTDLSRKPLLILDHVTMQFGGLVAVDDFTNEVREGELVGLIGPNGAGKTTVFNVITGIYTPTKGRIIFDGIDITGLKPYQITHLGIARTFQNIRLFSDMTVLENVLVAQHHILSNPDADRILVKHGKKKKGEGRFWFWRAVTKIGYLKKEKEMVEKAKDLIRRVGLEKVMYEKASSLPYGDQRKLEIARALATKPKLILLDEPAAGMNPKETEDLMEFIKQIRKDFNLTVLLIEHDMKVVMGICERIIVMDYGRIIAEGTPKEVQNDPRVIEAYLGREWESV</sequence>
<dbReference type="Pfam" id="PF12399">
    <property type="entry name" value="BCA_ABC_TP_C"/>
    <property type="match status" value="1"/>
</dbReference>
<evidence type="ECO:0000259" key="4">
    <source>
        <dbReference type="PROSITE" id="PS50893"/>
    </source>
</evidence>
<protein>
    <submittedName>
        <fullName evidence="5">Branched chain amino acid ABC transporter, ATP-binding protein</fullName>
    </submittedName>
</protein>
<dbReference type="GO" id="GO:0015808">
    <property type="term" value="P:L-alanine transport"/>
    <property type="evidence" value="ECO:0007669"/>
    <property type="project" value="TreeGrafter"/>
</dbReference>
<dbReference type="GO" id="GO:0015188">
    <property type="term" value="F:L-isoleucine transmembrane transporter activity"/>
    <property type="evidence" value="ECO:0007669"/>
    <property type="project" value="TreeGrafter"/>
</dbReference>
<evidence type="ECO:0000256" key="2">
    <source>
        <dbReference type="ARBA" id="ARBA00022741"/>
    </source>
</evidence>
<dbReference type="SUPFAM" id="SSF52540">
    <property type="entry name" value="P-loop containing nucleoside triphosphate hydrolases"/>
    <property type="match status" value="1"/>
</dbReference>
<accession>B9K9H5</accession>
<dbReference type="SMART" id="SM00382">
    <property type="entry name" value="AAA"/>
    <property type="match status" value="1"/>
</dbReference>
<dbReference type="GO" id="GO:0042941">
    <property type="term" value="P:D-alanine transmembrane transport"/>
    <property type="evidence" value="ECO:0007669"/>
    <property type="project" value="TreeGrafter"/>
</dbReference>
<dbReference type="InterPro" id="IPR032823">
    <property type="entry name" value="BCA_ABC_TP_C"/>
</dbReference>
<feature type="domain" description="ABC transporter" evidence="4">
    <location>
        <begin position="12"/>
        <end position="279"/>
    </location>
</feature>
<dbReference type="InterPro" id="IPR027417">
    <property type="entry name" value="P-loop_NTPase"/>
</dbReference>
<dbReference type="FunFam" id="3.40.50.300:FF:000421">
    <property type="entry name" value="Branched-chain amino acid ABC transporter ATP-binding protein"/>
    <property type="match status" value="1"/>
</dbReference>
<reference evidence="5 6" key="1">
    <citation type="journal article" date="2009" name="Biosci. Biotechnol. Biochem.">
        <title>WeGAS: a web-based microbial genome annotation system.</title>
        <authorList>
            <person name="Lee D."/>
            <person name="Seo H."/>
            <person name="Park C."/>
            <person name="Park K."/>
        </authorList>
    </citation>
    <scope>NUCLEOTIDE SEQUENCE [LARGE SCALE GENOMIC DNA]</scope>
    <source>
        <strain evidence="6">ATCC 49049 / DSM 4359 / NBRC 107923 / NS-E</strain>
    </source>
</reference>
<dbReference type="GO" id="GO:0015192">
    <property type="term" value="F:L-phenylalanine transmembrane transporter activity"/>
    <property type="evidence" value="ECO:0007669"/>
    <property type="project" value="TreeGrafter"/>
</dbReference>
<dbReference type="RefSeq" id="WP_015919902.1">
    <property type="nucleotide sequence ID" value="NC_011978.1"/>
</dbReference>
<keyword evidence="2" id="KW-0547">Nucleotide-binding</keyword>
<dbReference type="Pfam" id="PF00005">
    <property type="entry name" value="ABC_tran"/>
    <property type="match status" value="1"/>
</dbReference>
<dbReference type="InterPro" id="IPR003593">
    <property type="entry name" value="AAA+_ATPase"/>
</dbReference>
<evidence type="ECO:0000313" key="6">
    <source>
        <dbReference type="Proteomes" id="UP000000445"/>
    </source>
</evidence>
<dbReference type="STRING" id="309803.CTN_1432"/>
<gene>
    <name evidence="5" type="ordered locus">CTN_1432</name>
</gene>
<keyword evidence="6" id="KW-1185">Reference proteome</keyword>
<dbReference type="EMBL" id="CP000916">
    <property type="protein sequence ID" value="ACM23608.1"/>
    <property type="molecule type" value="Genomic_DNA"/>
</dbReference>
<dbReference type="GO" id="GO:0005304">
    <property type="term" value="F:L-valine transmembrane transporter activity"/>
    <property type="evidence" value="ECO:0007669"/>
    <property type="project" value="TreeGrafter"/>
</dbReference>
<dbReference type="GO" id="GO:0005886">
    <property type="term" value="C:plasma membrane"/>
    <property type="evidence" value="ECO:0007669"/>
    <property type="project" value="TreeGrafter"/>
</dbReference>
<dbReference type="CDD" id="cd03219">
    <property type="entry name" value="ABC_Mj1267_LivG_branched"/>
    <property type="match status" value="1"/>
</dbReference>
<dbReference type="HOGENOM" id="CLU_000604_1_2_0"/>
<dbReference type="GO" id="GO:1903805">
    <property type="term" value="P:L-valine import across plasma membrane"/>
    <property type="evidence" value="ECO:0007669"/>
    <property type="project" value="TreeGrafter"/>
</dbReference>
<name>B9K9H5_THENN</name>
<dbReference type="PROSITE" id="PS50893">
    <property type="entry name" value="ABC_TRANSPORTER_2"/>
    <property type="match status" value="1"/>
</dbReference>
<dbReference type="PANTHER" id="PTHR45772:SF7">
    <property type="entry name" value="AMINO ACID ABC TRANSPORTER ATP-BINDING PROTEIN"/>
    <property type="match status" value="1"/>
</dbReference>
<dbReference type="InterPro" id="IPR051120">
    <property type="entry name" value="ABC_AA/LPS_Transport"/>
</dbReference>
<dbReference type="InterPro" id="IPR003439">
    <property type="entry name" value="ABC_transporter-like_ATP-bd"/>
</dbReference>
<dbReference type="GO" id="GO:0016887">
    <property type="term" value="F:ATP hydrolysis activity"/>
    <property type="evidence" value="ECO:0007669"/>
    <property type="project" value="InterPro"/>
</dbReference>
<keyword evidence="1" id="KW-0813">Transport</keyword>
<evidence type="ECO:0000313" key="5">
    <source>
        <dbReference type="EMBL" id="ACM23608.1"/>
    </source>
</evidence>
<organism evidence="5 6">
    <name type="scientific">Thermotoga neapolitana (strain ATCC 49049 / DSM 4359 / NBRC 107923 / NS-E)</name>
    <dbReference type="NCBI Taxonomy" id="309803"/>
    <lineage>
        <taxon>Bacteria</taxon>
        <taxon>Thermotogati</taxon>
        <taxon>Thermotogota</taxon>
        <taxon>Thermotogae</taxon>
        <taxon>Thermotogales</taxon>
        <taxon>Thermotogaceae</taxon>
        <taxon>Thermotoga</taxon>
    </lineage>
</organism>
<dbReference type="PANTHER" id="PTHR45772">
    <property type="entry name" value="CONSERVED COMPONENT OF ABC TRANSPORTER FOR NATURAL AMINO ACIDS-RELATED"/>
    <property type="match status" value="1"/>
</dbReference>
<dbReference type="Proteomes" id="UP000000445">
    <property type="component" value="Chromosome"/>
</dbReference>
<dbReference type="eggNOG" id="COG0411">
    <property type="taxonomic scope" value="Bacteria"/>
</dbReference>
<dbReference type="KEGG" id="tna:CTN_1432"/>